<organism evidence="2 3">
    <name type="scientific">Nibrella saemangeumensis</name>
    <dbReference type="NCBI Taxonomy" id="1084526"/>
    <lineage>
        <taxon>Bacteria</taxon>
        <taxon>Pseudomonadati</taxon>
        <taxon>Bacteroidota</taxon>
        <taxon>Cytophagia</taxon>
        <taxon>Cytophagales</taxon>
        <taxon>Spirosomataceae</taxon>
        <taxon>Nibrella</taxon>
    </lineage>
</organism>
<evidence type="ECO:0000313" key="2">
    <source>
        <dbReference type="EMBL" id="GAA4470116.1"/>
    </source>
</evidence>
<dbReference type="RefSeq" id="WP_345249866.1">
    <property type="nucleotide sequence ID" value="NZ_BAABHD010000084.1"/>
</dbReference>
<dbReference type="SUPFAM" id="SSF51905">
    <property type="entry name" value="FAD/NAD(P)-binding domain"/>
    <property type="match status" value="2"/>
</dbReference>
<dbReference type="InterPro" id="IPR015904">
    <property type="entry name" value="Sulphide_quinone_reductase"/>
</dbReference>
<dbReference type="PRINTS" id="PR00469">
    <property type="entry name" value="PNDRDTASEII"/>
</dbReference>
<evidence type="ECO:0000313" key="3">
    <source>
        <dbReference type="Proteomes" id="UP001501175"/>
    </source>
</evidence>
<keyword evidence="3" id="KW-1185">Reference proteome</keyword>
<dbReference type="InterPro" id="IPR023753">
    <property type="entry name" value="FAD/NAD-binding_dom"/>
</dbReference>
<name>A0ABP8NQL4_9BACT</name>
<accession>A0ABP8NQL4</accession>
<dbReference type="InterPro" id="IPR036188">
    <property type="entry name" value="FAD/NAD-bd_sf"/>
</dbReference>
<protein>
    <submittedName>
        <fullName evidence="2">FAD/NAD(P)-binding oxidoreductase</fullName>
    </submittedName>
</protein>
<dbReference type="EMBL" id="BAABHD010000084">
    <property type="protein sequence ID" value="GAA4470116.1"/>
    <property type="molecule type" value="Genomic_DNA"/>
</dbReference>
<dbReference type="Pfam" id="PF07992">
    <property type="entry name" value="Pyr_redox_2"/>
    <property type="match status" value="1"/>
</dbReference>
<dbReference type="PANTHER" id="PTHR10632:SF2">
    <property type="entry name" value="SULFIDE:QUINONE OXIDOREDUCTASE, MITOCHONDRIAL"/>
    <property type="match status" value="1"/>
</dbReference>
<dbReference type="PANTHER" id="PTHR10632">
    <property type="entry name" value="SULFIDE:QUINONE OXIDOREDUCTASE"/>
    <property type="match status" value="1"/>
</dbReference>
<sequence length="401" mass="45139">MKRKYQVLIVGGGNAGLSTAAQLLRKERALSVGIIEPSEKHYYQPAWTLVGAGEFDVRDTEKAEQDYIPEGADWIRDAVDSFQPEQNQVTCRSGAVYTYDALVVVPGIQLDWSKIKGLRETLGQNNVTSNYAYQTAPYTWELIKNFKGGVAVFTNPPTPVKCGGAPQKIMYLACDYWQKNGVLDKTEVHFVSGGTIIFGVKEFAKTLEGVVKRYRIKTHFHQTITEIDGPNHTLYFEGKDPDGSLVKQSLTFDMAHITPPQSAPDFIKSSPLADPTQHLGWVEVNKFTFQHSRFFNIFACGDVSNAPTSKTGAAIRKQAPVMVEHLLAFLQKTPSNAQYDGYTACPIPTEYGKLMLAEFDYSNKPKMTFPFDQTVPRWTMWLLKKYVLPWLYWHRILTGKA</sequence>
<proteinExistence type="predicted"/>
<dbReference type="Gene3D" id="3.50.50.60">
    <property type="entry name" value="FAD/NAD(P)-binding domain"/>
    <property type="match status" value="2"/>
</dbReference>
<gene>
    <name evidence="2" type="ORF">GCM10023189_58200</name>
</gene>
<evidence type="ECO:0000259" key="1">
    <source>
        <dbReference type="Pfam" id="PF07992"/>
    </source>
</evidence>
<feature type="domain" description="FAD/NAD(P)-binding" evidence="1">
    <location>
        <begin position="5"/>
        <end position="309"/>
    </location>
</feature>
<reference evidence="3" key="1">
    <citation type="journal article" date="2019" name="Int. J. Syst. Evol. Microbiol.">
        <title>The Global Catalogue of Microorganisms (GCM) 10K type strain sequencing project: providing services to taxonomists for standard genome sequencing and annotation.</title>
        <authorList>
            <consortium name="The Broad Institute Genomics Platform"/>
            <consortium name="The Broad Institute Genome Sequencing Center for Infectious Disease"/>
            <person name="Wu L."/>
            <person name="Ma J."/>
        </authorList>
    </citation>
    <scope>NUCLEOTIDE SEQUENCE [LARGE SCALE GENOMIC DNA]</scope>
    <source>
        <strain evidence="3">JCM 17927</strain>
    </source>
</reference>
<dbReference type="Proteomes" id="UP001501175">
    <property type="component" value="Unassembled WGS sequence"/>
</dbReference>
<comment type="caution">
    <text evidence="2">The sequence shown here is derived from an EMBL/GenBank/DDBJ whole genome shotgun (WGS) entry which is preliminary data.</text>
</comment>